<keyword evidence="3" id="KW-0949">S-adenosyl-L-methionine</keyword>
<dbReference type="SUPFAM" id="SSF53335">
    <property type="entry name" value="S-adenosyl-L-methionine-dependent methyltransferases"/>
    <property type="match status" value="1"/>
</dbReference>
<dbReference type="GeneID" id="100369283"/>
<dbReference type="PANTHER" id="PTHR14614:SF164">
    <property type="entry name" value="HISTONE-ARGININE METHYLTRANSFERASE METTL23"/>
    <property type="match status" value="1"/>
</dbReference>
<protein>
    <submittedName>
        <fullName evidence="6">Methyltransferase-like protein 23-like</fullName>
    </submittedName>
</protein>
<organism evidence="5 6">
    <name type="scientific">Saccoglossus kowalevskii</name>
    <name type="common">Acorn worm</name>
    <dbReference type="NCBI Taxonomy" id="10224"/>
    <lineage>
        <taxon>Eukaryota</taxon>
        <taxon>Metazoa</taxon>
        <taxon>Hemichordata</taxon>
        <taxon>Enteropneusta</taxon>
        <taxon>Harrimaniidae</taxon>
        <taxon>Saccoglossus</taxon>
    </lineage>
</organism>
<evidence type="ECO:0000256" key="1">
    <source>
        <dbReference type="ARBA" id="ARBA00022603"/>
    </source>
</evidence>
<keyword evidence="1" id="KW-0489">Methyltransferase</keyword>
<name>A0ABM0MPP0_SACKO</name>
<dbReference type="Pfam" id="PF10294">
    <property type="entry name" value="Methyltransf_16"/>
    <property type="match status" value="1"/>
</dbReference>
<accession>A0ABM0MPP0</accession>
<keyword evidence="5" id="KW-1185">Reference proteome</keyword>
<evidence type="ECO:0000256" key="2">
    <source>
        <dbReference type="ARBA" id="ARBA00022679"/>
    </source>
</evidence>
<dbReference type="Proteomes" id="UP000694865">
    <property type="component" value="Unplaced"/>
</dbReference>
<evidence type="ECO:0000313" key="5">
    <source>
        <dbReference type="Proteomes" id="UP000694865"/>
    </source>
</evidence>
<dbReference type="InterPro" id="IPR029063">
    <property type="entry name" value="SAM-dependent_MTases_sf"/>
</dbReference>
<evidence type="ECO:0000313" key="6">
    <source>
        <dbReference type="RefSeq" id="XP_006821981.1"/>
    </source>
</evidence>
<keyword evidence="2" id="KW-0808">Transferase</keyword>
<reference evidence="6" key="1">
    <citation type="submission" date="2025-08" db="UniProtKB">
        <authorList>
            <consortium name="RefSeq"/>
        </authorList>
    </citation>
    <scope>IDENTIFICATION</scope>
    <source>
        <tissue evidence="6">Testes</tissue>
    </source>
</reference>
<evidence type="ECO:0000256" key="4">
    <source>
        <dbReference type="ARBA" id="ARBA00043988"/>
    </source>
</evidence>
<sequence length="183" mass="20431">MYVWPCAPVLAQYLYYHRHFIKGKTILELGTGTALPSVVAAKCGAHIILSDVAHLINATTSCTLNGITDFQVANITWGQFSPAVLQLPKLDIVMASDCFYSLKDFEDILVTVNFLLQDKSAAVFWCTYQERDSDWSIEHLLNKWHLQCTHIPLSSFQADSPSVASSGLPGNHTIWMLQITTKK</sequence>
<dbReference type="PANTHER" id="PTHR14614">
    <property type="entry name" value="HEPATOCELLULAR CARCINOMA-ASSOCIATED ANTIGEN"/>
    <property type="match status" value="1"/>
</dbReference>
<evidence type="ECO:0000256" key="3">
    <source>
        <dbReference type="ARBA" id="ARBA00022691"/>
    </source>
</evidence>
<comment type="similarity">
    <text evidence="4">Belongs to the methyltransferase superfamily. METTL23 family.</text>
</comment>
<proteinExistence type="inferred from homology"/>
<dbReference type="InterPro" id="IPR019410">
    <property type="entry name" value="Methyltransf_16"/>
</dbReference>
<gene>
    <name evidence="6" type="primary">LOC100369283</name>
</gene>
<dbReference type="RefSeq" id="XP_006821981.1">
    <property type="nucleotide sequence ID" value="XM_006821918.1"/>
</dbReference>
<dbReference type="Gene3D" id="3.40.50.150">
    <property type="entry name" value="Vaccinia Virus protein VP39"/>
    <property type="match status" value="1"/>
</dbReference>